<reference evidence="2" key="2">
    <citation type="journal article" date="2024" name="Plant">
        <title>Genomic evolution and insights into agronomic trait innovations of Sesamum species.</title>
        <authorList>
            <person name="Miao H."/>
            <person name="Wang L."/>
            <person name="Qu L."/>
            <person name="Liu H."/>
            <person name="Sun Y."/>
            <person name="Le M."/>
            <person name="Wang Q."/>
            <person name="Wei S."/>
            <person name="Zheng Y."/>
            <person name="Lin W."/>
            <person name="Duan Y."/>
            <person name="Cao H."/>
            <person name="Xiong S."/>
            <person name="Wang X."/>
            <person name="Wei L."/>
            <person name="Li C."/>
            <person name="Ma Q."/>
            <person name="Ju M."/>
            <person name="Zhao R."/>
            <person name="Li G."/>
            <person name="Mu C."/>
            <person name="Tian Q."/>
            <person name="Mei H."/>
            <person name="Zhang T."/>
            <person name="Gao T."/>
            <person name="Zhang H."/>
        </authorList>
    </citation>
    <scope>NUCLEOTIDE SEQUENCE</scope>
    <source>
        <strain evidence="2">KEN1</strain>
    </source>
</reference>
<dbReference type="AlphaFoldDB" id="A0AAW2XWJ0"/>
<protein>
    <recommendedName>
        <fullName evidence="1">Retroviral polymerase SH3-like domain-containing protein</fullName>
    </recommendedName>
</protein>
<dbReference type="EMBL" id="JACGWN010000002">
    <property type="protein sequence ID" value="KAL0458347.1"/>
    <property type="molecule type" value="Genomic_DNA"/>
</dbReference>
<dbReference type="Pfam" id="PF25597">
    <property type="entry name" value="SH3_retrovirus"/>
    <property type="match status" value="1"/>
</dbReference>
<sequence>MMSFTEQPLSFLGYAVETGARLLNIAPSKSVAQTPYQIWHGNPTSYKYLRVWGSPAYIKRLVGDKLDSRSSLYRFINYPKETTRYYFYDPSEQKVFVSRNALFLDRGFSTDTRRDELLLEE</sequence>
<comment type="caution">
    <text evidence="2">The sequence shown here is derived from an EMBL/GenBank/DDBJ whole genome shotgun (WGS) entry which is preliminary data.</text>
</comment>
<name>A0AAW2XWJ0_9LAMI</name>
<dbReference type="InterPro" id="IPR057670">
    <property type="entry name" value="SH3_retrovirus"/>
</dbReference>
<accession>A0AAW2XWJ0</accession>
<feature type="domain" description="Retroviral polymerase SH3-like" evidence="1">
    <location>
        <begin position="62"/>
        <end position="110"/>
    </location>
</feature>
<reference evidence="2" key="1">
    <citation type="submission" date="2020-06" db="EMBL/GenBank/DDBJ databases">
        <authorList>
            <person name="Li T."/>
            <person name="Hu X."/>
            <person name="Zhang T."/>
            <person name="Song X."/>
            <person name="Zhang H."/>
            <person name="Dai N."/>
            <person name="Sheng W."/>
            <person name="Hou X."/>
            <person name="Wei L."/>
        </authorList>
    </citation>
    <scope>NUCLEOTIDE SEQUENCE</scope>
    <source>
        <strain evidence="2">KEN1</strain>
        <tissue evidence="2">Leaf</tissue>
    </source>
</reference>
<organism evidence="2">
    <name type="scientific">Sesamum latifolium</name>
    <dbReference type="NCBI Taxonomy" id="2727402"/>
    <lineage>
        <taxon>Eukaryota</taxon>
        <taxon>Viridiplantae</taxon>
        <taxon>Streptophyta</taxon>
        <taxon>Embryophyta</taxon>
        <taxon>Tracheophyta</taxon>
        <taxon>Spermatophyta</taxon>
        <taxon>Magnoliopsida</taxon>
        <taxon>eudicotyledons</taxon>
        <taxon>Gunneridae</taxon>
        <taxon>Pentapetalae</taxon>
        <taxon>asterids</taxon>
        <taxon>lamiids</taxon>
        <taxon>Lamiales</taxon>
        <taxon>Pedaliaceae</taxon>
        <taxon>Sesamum</taxon>
    </lineage>
</organism>
<evidence type="ECO:0000313" key="2">
    <source>
        <dbReference type="EMBL" id="KAL0458347.1"/>
    </source>
</evidence>
<proteinExistence type="predicted"/>
<evidence type="ECO:0000259" key="1">
    <source>
        <dbReference type="Pfam" id="PF25597"/>
    </source>
</evidence>
<gene>
    <name evidence="2" type="ORF">Slati_0461900</name>
</gene>